<dbReference type="Proteomes" id="UP000228503">
    <property type="component" value="Unassembled WGS sequence"/>
</dbReference>
<evidence type="ECO:0000313" key="1">
    <source>
        <dbReference type="EMBL" id="PIZ64148.1"/>
    </source>
</evidence>
<comment type="caution">
    <text evidence="1">The sequence shown here is derived from an EMBL/GenBank/DDBJ whole genome shotgun (WGS) entry which is preliminary data.</text>
</comment>
<name>A0A2M7U203_9BACT</name>
<protein>
    <submittedName>
        <fullName evidence="1">Uncharacterized protein</fullName>
    </submittedName>
</protein>
<reference evidence="2" key="1">
    <citation type="submission" date="2017-09" db="EMBL/GenBank/DDBJ databases">
        <title>Depth-based differentiation of microbial function through sediment-hosted aquifers and enrichment of novel symbionts in the deep terrestrial subsurface.</title>
        <authorList>
            <person name="Probst A.J."/>
            <person name="Ladd B."/>
            <person name="Jarett J.K."/>
            <person name="Geller-Mcgrath D.E."/>
            <person name="Sieber C.M.K."/>
            <person name="Emerson J.B."/>
            <person name="Anantharaman K."/>
            <person name="Thomas B.C."/>
            <person name="Malmstrom R."/>
            <person name="Stieglmeier M."/>
            <person name="Klingl A."/>
            <person name="Woyke T."/>
            <person name="Ryan C.M."/>
            <person name="Banfield J.F."/>
        </authorList>
    </citation>
    <scope>NUCLEOTIDE SEQUENCE [LARGE SCALE GENOMIC DNA]</scope>
</reference>
<dbReference type="EMBL" id="PFOB01000001">
    <property type="protein sequence ID" value="PIZ64148.1"/>
    <property type="molecule type" value="Genomic_DNA"/>
</dbReference>
<accession>A0A2M7U203</accession>
<gene>
    <name evidence="1" type="ORF">COY16_00095</name>
</gene>
<sequence length="129" mass="14804">MNIFVFGNSIVAEDSKPVELLFHLQDHFPTMTFIHADPTDEWWEGQNNPIILDTVVGLKQVTLFSSLNSFEDPNVRITPHDYDLFMDLAFLLKLKKIKSFTLIGVPQRGNKKMLLKEIIEKIEAISTQS</sequence>
<proteinExistence type="predicted"/>
<organism evidence="1 2">
    <name type="scientific">Candidatus Roizmanbacteria bacterium CG_4_10_14_0_2_um_filter_39_13</name>
    <dbReference type="NCBI Taxonomy" id="1974825"/>
    <lineage>
        <taxon>Bacteria</taxon>
        <taxon>Candidatus Roizmaniibacteriota</taxon>
    </lineage>
</organism>
<dbReference type="AlphaFoldDB" id="A0A2M7U203"/>
<evidence type="ECO:0000313" key="2">
    <source>
        <dbReference type="Proteomes" id="UP000228503"/>
    </source>
</evidence>